<evidence type="ECO:0000313" key="3">
    <source>
        <dbReference type="Proteomes" id="UP000032545"/>
    </source>
</evidence>
<dbReference type="RefSeq" id="WP_044883114.1">
    <property type="nucleotide sequence ID" value="NZ_JYFN01000002.1"/>
</dbReference>
<accession>A0A0D8BP44</accession>
<dbReference type="EMBL" id="JYFN01000002">
    <property type="protein sequence ID" value="KJE25177.1"/>
    <property type="molecule type" value="Genomic_DNA"/>
</dbReference>
<dbReference type="SUPFAM" id="SSF51556">
    <property type="entry name" value="Metallo-dependent hydrolases"/>
    <property type="match status" value="1"/>
</dbReference>
<dbReference type="PANTHER" id="PTHR22642:SF2">
    <property type="entry name" value="PROTEIN LONG AFTER FAR-RED 3"/>
    <property type="match status" value="1"/>
</dbReference>
<keyword evidence="2" id="KW-0378">Hydrolase</keyword>
<proteinExistence type="predicted"/>
<dbReference type="GO" id="GO:0016810">
    <property type="term" value="F:hydrolase activity, acting on carbon-nitrogen (but not peptide) bonds"/>
    <property type="evidence" value="ECO:0007669"/>
    <property type="project" value="InterPro"/>
</dbReference>
<dbReference type="AlphaFoldDB" id="A0A0D8BP44"/>
<keyword evidence="3" id="KW-1185">Reference proteome</keyword>
<evidence type="ECO:0000313" key="2">
    <source>
        <dbReference type="EMBL" id="KJE25177.1"/>
    </source>
</evidence>
<dbReference type="InterPro" id="IPR011059">
    <property type="entry name" value="Metal-dep_hydrolase_composite"/>
</dbReference>
<gene>
    <name evidence="2" type="ORF">FF36_00310</name>
</gene>
<reference evidence="3" key="1">
    <citation type="submission" date="2015-02" db="EMBL/GenBank/DDBJ databases">
        <title>Draft Genome of Frankia sp. CpI1-S.</title>
        <authorList>
            <person name="Oshone R.T."/>
            <person name="Ngom M."/>
            <person name="Ghodhbane-Gtari F."/>
            <person name="Gtari M."/>
            <person name="Morris K."/>
            <person name="Thomas K."/>
            <person name="Sen A."/>
            <person name="Tisa L.S."/>
        </authorList>
    </citation>
    <scope>NUCLEOTIDE SEQUENCE [LARGE SCALE GENOMIC DNA]</scope>
    <source>
        <strain evidence="3">CpI1-S</strain>
    </source>
</reference>
<sequence>MGRAAQEPERRALLVRRAELTGSTELTGSAGGGAAGPGRRVLAGALPPTWVADVRILGGRIVEVSAEPLRPRAGEDILDADGGALLPGLHDHHVHLLSLAASASSVRVGPPEVVDAAGLRAALRAAPGTGPARWVRAVGYHPSVAGDLDRRTLDALLPDRPVRVQHRGGALWVFNSPALRLAGIDGCDLPGVERDPTGAPTGRLWRMDGWLRRHAALPPVAVDLAAVGRAAAAAGITGFTDATPGRTAEHRRTLAAAAATGELPQRLTLMRPEPQPTADADAPAGRRAGEGTVGVAGVAGVAGGVGGGGGVRVVGGPVKVILDDDTLPDLDTLAARFAAAHRAGHPVAVHCVTRVQTVLTLAALDLAGPRRGDRLEHGAVIPGELYGQVRRAGLVVVTQPNFVAERGDRYLVDVTDEDPAALYPAASLVRAGIGLAAGTDAPFGHPDPWRAVAAAVTRRTAAGIVLGADERLDAPAALALFLGDPADPARPRRVRPGARADLCLLHRPLRAALRAALRDPSAAQVRQTIVDGVPVYG</sequence>
<dbReference type="PATRIC" id="fig|1502723.3.peg.349"/>
<comment type="caution">
    <text evidence="2">The sequence shown here is derived from an EMBL/GenBank/DDBJ whole genome shotgun (WGS) entry which is preliminary data.</text>
</comment>
<dbReference type="PANTHER" id="PTHR22642">
    <property type="entry name" value="IMIDAZOLONEPROPIONASE"/>
    <property type="match status" value="1"/>
</dbReference>
<organism evidence="2 3">
    <name type="scientific">Frankia torreyi</name>
    <dbReference type="NCBI Taxonomy" id="1856"/>
    <lineage>
        <taxon>Bacteria</taxon>
        <taxon>Bacillati</taxon>
        <taxon>Actinomycetota</taxon>
        <taxon>Actinomycetes</taxon>
        <taxon>Frankiales</taxon>
        <taxon>Frankiaceae</taxon>
        <taxon>Frankia</taxon>
    </lineage>
</organism>
<dbReference type="Gene3D" id="3.10.310.70">
    <property type="match status" value="1"/>
</dbReference>
<dbReference type="Proteomes" id="UP000032545">
    <property type="component" value="Unassembled WGS sequence"/>
</dbReference>
<dbReference type="SUPFAM" id="SSF51338">
    <property type="entry name" value="Composite domain of metallo-dependent hydrolases"/>
    <property type="match status" value="1"/>
</dbReference>
<dbReference type="Gene3D" id="3.20.20.140">
    <property type="entry name" value="Metal-dependent hydrolases"/>
    <property type="match status" value="1"/>
</dbReference>
<protein>
    <submittedName>
        <fullName evidence="2">Putative TIM-barrel fold metal-dependent hydrolase</fullName>
    </submittedName>
</protein>
<dbReference type="Gene3D" id="2.30.40.10">
    <property type="entry name" value="Urease, subunit C, domain 1"/>
    <property type="match status" value="1"/>
</dbReference>
<dbReference type="InterPro" id="IPR013108">
    <property type="entry name" value="Amidohydro_3"/>
</dbReference>
<dbReference type="Pfam" id="PF07969">
    <property type="entry name" value="Amidohydro_3"/>
    <property type="match status" value="1"/>
</dbReference>
<feature type="domain" description="Amidohydrolase 3" evidence="1">
    <location>
        <begin position="77"/>
        <end position="536"/>
    </location>
</feature>
<reference evidence="2 3" key="2">
    <citation type="journal article" date="2016" name="Genome Announc.">
        <title>Permanent Draft Genome Sequences for Two Variants of Frankia sp. Strain CpI1, the First Frankia Strain Isolated from Root Nodules of Comptonia peregrina.</title>
        <authorList>
            <person name="Oshone R."/>
            <person name="Hurst S.G.IV."/>
            <person name="Abebe-Akele F."/>
            <person name="Simpson S."/>
            <person name="Morris K."/>
            <person name="Thomas W.K."/>
            <person name="Tisa L.S."/>
        </authorList>
    </citation>
    <scope>NUCLEOTIDE SEQUENCE [LARGE SCALE GENOMIC DNA]</scope>
    <source>
        <strain evidence="3">CpI1-S</strain>
    </source>
</reference>
<evidence type="ECO:0000259" key="1">
    <source>
        <dbReference type="Pfam" id="PF07969"/>
    </source>
</evidence>
<dbReference type="InterPro" id="IPR032466">
    <property type="entry name" value="Metal_Hydrolase"/>
</dbReference>
<name>A0A0D8BP44_9ACTN</name>